<proteinExistence type="predicted"/>
<dbReference type="RefSeq" id="WP_090351301.1">
    <property type="nucleotide sequence ID" value="NZ_LT629751.1"/>
</dbReference>
<keyword evidence="6 8" id="KW-1133">Transmembrane helix</keyword>
<evidence type="ECO:0000256" key="3">
    <source>
        <dbReference type="ARBA" id="ARBA00004856"/>
    </source>
</evidence>
<evidence type="ECO:0000256" key="4">
    <source>
        <dbReference type="ARBA" id="ARBA00019078"/>
    </source>
</evidence>
<dbReference type="GO" id="GO:0016020">
    <property type="term" value="C:membrane"/>
    <property type="evidence" value="ECO:0007669"/>
    <property type="project" value="UniProtKB-SubCell"/>
</dbReference>
<evidence type="ECO:0000256" key="1">
    <source>
        <dbReference type="ARBA" id="ARBA00003475"/>
    </source>
</evidence>
<evidence type="ECO:0000259" key="9">
    <source>
        <dbReference type="Pfam" id="PF07291"/>
    </source>
</evidence>
<dbReference type="Pfam" id="PF07291">
    <property type="entry name" value="MauE"/>
    <property type="match status" value="1"/>
</dbReference>
<feature type="transmembrane region" description="Helical" evidence="8">
    <location>
        <begin position="146"/>
        <end position="167"/>
    </location>
</feature>
<evidence type="ECO:0000256" key="6">
    <source>
        <dbReference type="ARBA" id="ARBA00022989"/>
    </source>
</evidence>
<keyword evidence="11" id="KW-1185">Reference proteome</keyword>
<protein>
    <recommendedName>
        <fullName evidence="4">Methylamine utilization protein MauE</fullName>
    </recommendedName>
</protein>
<dbReference type="Proteomes" id="UP000243359">
    <property type="component" value="Chromosome I"/>
</dbReference>
<evidence type="ECO:0000256" key="7">
    <source>
        <dbReference type="ARBA" id="ARBA00023136"/>
    </source>
</evidence>
<evidence type="ECO:0000256" key="5">
    <source>
        <dbReference type="ARBA" id="ARBA00022692"/>
    </source>
</evidence>
<organism evidence="10 11">
    <name type="scientific">Pseudomonas oryzae</name>
    <dbReference type="NCBI Taxonomy" id="1392877"/>
    <lineage>
        <taxon>Bacteria</taxon>
        <taxon>Pseudomonadati</taxon>
        <taxon>Pseudomonadota</taxon>
        <taxon>Gammaproteobacteria</taxon>
        <taxon>Pseudomonadales</taxon>
        <taxon>Pseudomonadaceae</taxon>
        <taxon>Pseudomonas</taxon>
    </lineage>
</organism>
<keyword evidence="7 8" id="KW-0472">Membrane</keyword>
<reference evidence="11" key="1">
    <citation type="submission" date="2016-10" db="EMBL/GenBank/DDBJ databases">
        <authorList>
            <person name="Varghese N."/>
            <person name="Submissions S."/>
        </authorList>
    </citation>
    <scope>NUCLEOTIDE SEQUENCE [LARGE SCALE GENOMIC DNA]</scope>
    <source>
        <strain evidence="11">KCTC 32247</strain>
    </source>
</reference>
<feature type="domain" description="Methylamine utilisation protein MauE" evidence="9">
    <location>
        <begin position="6"/>
        <end position="132"/>
    </location>
</feature>
<dbReference type="InterPro" id="IPR009908">
    <property type="entry name" value="Methylamine_util_MauE"/>
</dbReference>
<name>A0A1H1YFI7_9PSED</name>
<accession>A0A1H1YFI7</accession>
<evidence type="ECO:0000256" key="2">
    <source>
        <dbReference type="ARBA" id="ARBA00004141"/>
    </source>
</evidence>
<gene>
    <name evidence="10" type="ORF">SAMN05216221_3777</name>
</gene>
<feature type="transmembrane region" description="Helical" evidence="8">
    <location>
        <begin position="6"/>
        <end position="27"/>
    </location>
</feature>
<dbReference type="EMBL" id="LT629751">
    <property type="protein sequence ID" value="SDT20230.1"/>
    <property type="molecule type" value="Genomic_DNA"/>
</dbReference>
<comment type="function">
    <text evidence="1">May be specifically involved in the processing, transport, and/or maturation of the MADH beta-subunit.</text>
</comment>
<dbReference type="OrthoDB" id="4462029at2"/>
<dbReference type="STRING" id="1392877.SAMN05216221_3777"/>
<evidence type="ECO:0000313" key="11">
    <source>
        <dbReference type="Proteomes" id="UP000243359"/>
    </source>
</evidence>
<feature type="transmembrane region" description="Helical" evidence="8">
    <location>
        <begin position="74"/>
        <end position="95"/>
    </location>
</feature>
<comment type="subcellular location">
    <subcellularLocation>
        <location evidence="2">Membrane</location>
        <topology evidence="2">Multi-pass membrane protein</topology>
    </subcellularLocation>
</comment>
<sequence length="179" mass="18299">MPLDPILIHACALPLAAILATAASHKLRAPRWFASQLEAYALLPAGLLTPVARLLPLVEGAVALGLLLPVSRGFAALAAGALMLAYAGAIAVNLWRGRRDIDCGCAGPGAAQPLRPLLLSRNAALLGLALLAGQPPLVRELGAFDGFVAIAAAAVLLLLYAAADGLLTNAPRLLKLTGR</sequence>
<dbReference type="UniPathway" id="UPA00895"/>
<keyword evidence="5 8" id="KW-0812">Transmembrane</keyword>
<dbReference type="AlphaFoldDB" id="A0A1H1YFI7"/>
<feature type="transmembrane region" description="Helical" evidence="8">
    <location>
        <begin position="39"/>
        <end position="68"/>
    </location>
</feature>
<comment type="pathway">
    <text evidence="3">One-carbon metabolism; methylamine degradation.</text>
</comment>
<dbReference type="GO" id="GO:0030416">
    <property type="term" value="P:methylamine metabolic process"/>
    <property type="evidence" value="ECO:0007669"/>
    <property type="project" value="InterPro"/>
</dbReference>
<evidence type="ECO:0000313" key="10">
    <source>
        <dbReference type="EMBL" id="SDT20230.1"/>
    </source>
</evidence>
<evidence type="ECO:0000256" key="8">
    <source>
        <dbReference type="SAM" id="Phobius"/>
    </source>
</evidence>